<dbReference type="PANTHER" id="PTHR30061:SF50">
    <property type="entry name" value="MALTOSE_MALTODEXTRIN-BINDING PERIPLASMIC PROTEIN"/>
    <property type="match status" value="1"/>
</dbReference>
<dbReference type="CDD" id="cd14748">
    <property type="entry name" value="PBP2_UgpB"/>
    <property type="match status" value="1"/>
</dbReference>
<dbReference type="EMBL" id="JAHZIK010000341">
    <property type="protein sequence ID" value="MBW7455313.1"/>
    <property type="molecule type" value="Genomic_DNA"/>
</dbReference>
<dbReference type="RefSeq" id="WP_210045879.1">
    <property type="nucleotide sequence ID" value="NZ_JBHLVU010000015.1"/>
</dbReference>
<keyword evidence="2" id="KW-0813">Transport</keyword>
<evidence type="ECO:0000256" key="3">
    <source>
        <dbReference type="ARBA" id="ARBA00022729"/>
    </source>
</evidence>
<accession>A0ABS7C321</accession>
<evidence type="ECO:0000256" key="2">
    <source>
        <dbReference type="ARBA" id="ARBA00022448"/>
    </source>
</evidence>
<dbReference type="Pfam" id="PF01547">
    <property type="entry name" value="SBP_bac_1"/>
    <property type="match status" value="1"/>
</dbReference>
<organism evidence="5 6">
    <name type="scientific">Paenibacillus sepulcri</name>
    <dbReference type="NCBI Taxonomy" id="359917"/>
    <lineage>
        <taxon>Bacteria</taxon>
        <taxon>Bacillati</taxon>
        <taxon>Bacillota</taxon>
        <taxon>Bacilli</taxon>
        <taxon>Bacillales</taxon>
        <taxon>Paenibacillaceae</taxon>
        <taxon>Paenibacillus</taxon>
    </lineage>
</organism>
<gene>
    <name evidence="5" type="ORF">K0U00_14905</name>
</gene>
<keyword evidence="3 4" id="KW-0732">Signal</keyword>
<dbReference type="InterPro" id="IPR006059">
    <property type="entry name" value="SBP"/>
</dbReference>
<protein>
    <submittedName>
        <fullName evidence="5">ABC transporter substrate-binding protein</fullName>
    </submittedName>
</protein>
<dbReference type="PANTHER" id="PTHR30061">
    <property type="entry name" value="MALTOSE-BINDING PERIPLASMIC PROTEIN"/>
    <property type="match status" value="1"/>
</dbReference>
<name>A0ABS7C321_9BACL</name>
<feature type="signal peptide" evidence="4">
    <location>
        <begin position="1"/>
        <end position="24"/>
    </location>
</feature>
<feature type="chain" id="PRO_5045407088" evidence="4">
    <location>
        <begin position="25"/>
        <end position="438"/>
    </location>
</feature>
<reference evidence="5 6" key="1">
    <citation type="submission" date="2021-07" db="EMBL/GenBank/DDBJ databases">
        <title>Paenibacillus radiodurans sp. nov., isolated from the southeastern edge of Tengger Desert.</title>
        <authorList>
            <person name="Zhang G."/>
        </authorList>
    </citation>
    <scope>NUCLEOTIDE SEQUENCE [LARGE SCALE GENOMIC DNA]</scope>
    <source>
        <strain evidence="5 6">CCM 7311</strain>
    </source>
</reference>
<keyword evidence="6" id="KW-1185">Reference proteome</keyword>
<comment type="caution">
    <text evidence="5">The sequence shown here is derived from an EMBL/GenBank/DDBJ whole genome shotgun (WGS) entry which is preliminary data.</text>
</comment>
<dbReference type="Gene3D" id="3.40.190.10">
    <property type="entry name" value="Periplasmic binding protein-like II"/>
    <property type="match status" value="1"/>
</dbReference>
<dbReference type="Proteomes" id="UP001519887">
    <property type="component" value="Unassembled WGS sequence"/>
</dbReference>
<evidence type="ECO:0000256" key="1">
    <source>
        <dbReference type="ARBA" id="ARBA00008520"/>
    </source>
</evidence>
<evidence type="ECO:0000313" key="6">
    <source>
        <dbReference type="Proteomes" id="UP001519887"/>
    </source>
</evidence>
<comment type="similarity">
    <text evidence="1">Belongs to the bacterial solute-binding protein 1 family.</text>
</comment>
<evidence type="ECO:0000313" key="5">
    <source>
        <dbReference type="EMBL" id="MBW7455313.1"/>
    </source>
</evidence>
<evidence type="ECO:0000256" key="4">
    <source>
        <dbReference type="SAM" id="SignalP"/>
    </source>
</evidence>
<proteinExistence type="inferred from homology"/>
<sequence>MKRIIGGCLTVLLVCMCVWGCAGSGSGTNDSPTANGGGSEEGAAAKTVQLTYWMHQNDAFVPANKKLVADFEKANPDISIKVEVFPYDDYVQKIRTSYIGNAAPDVAQVFGTWVTPLAKAGLLAEVPNGGDLLANYYPAATGAYTVDGKLYGVPQEFNLGNGGILVNTDYMQKAGVQVPATWSELVDAARKMTEYDANNEIKVRGFDFVSSDSITFLFLSMILQQGATYWTDDDMINFSTPEAVHAFTEMRNLITEDKVTDTKLLGGKLSIFDYFFKGQTAMDFDGPWVIPSGIATYGNTVKFDYVPMPSFTDQPPYFAAESGWGEVISAKSKNIEAASKFVQFLTTNENNNYWNTQTGTLPPSKDQLTDQFIQNNPLVKPSLNAMQFGQWIGPVENTDYLKKVLVDALVAVVKGDSVETTLKKAETDVNKNIVKERK</sequence>
<dbReference type="SUPFAM" id="SSF53850">
    <property type="entry name" value="Periplasmic binding protein-like II"/>
    <property type="match status" value="1"/>
</dbReference>